<proteinExistence type="predicted"/>
<feature type="domain" description="Teneurin-like YD-shell" evidence="2">
    <location>
        <begin position="153"/>
        <end position="273"/>
    </location>
</feature>
<accession>S3MFK2</accession>
<evidence type="ECO:0000259" key="2">
    <source>
        <dbReference type="Pfam" id="PF25023"/>
    </source>
</evidence>
<gene>
    <name evidence="3" type="ORF">HMPREF1222_00109</name>
</gene>
<organism evidence="3 4">
    <name type="scientific">Treponema vincentii F0403</name>
    <dbReference type="NCBI Taxonomy" id="1125702"/>
    <lineage>
        <taxon>Bacteria</taxon>
        <taxon>Pseudomonadati</taxon>
        <taxon>Spirochaetota</taxon>
        <taxon>Spirochaetia</taxon>
        <taxon>Spirochaetales</taxon>
        <taxon>Treponemataceae</taxon>
        <taxon>Treponema</taxon>
    </lineage>
</organism>
<sequence length="638" mass="72681">MEVTDRKQYFKVRAFYDENDREIKRILGNGNKQDYTYDEAGRLLGIVETDSNWAIIRAECYGYDGEGRRIFTADEQGKLTRYVYDEQYRIKEVQYPASEELKAYHRKEAKEARLFIDEGAASHRREIMNPVELAKISANFSRLVGARTSNLGSMVNSIQLVWTERYTYDANGNIATKTTPYGTIQYTYDKENRLLTRGAVHYTYDEEGNLLREEQSDYYLKHYEYSGFNRMEMSDIINYRDNTHVITDYRYDSFGRRIHTAERTKSGMRTIYDGLSFEVVKEAETFLGTRGITSSATGEANLTNYNPHGSDHTRGTRYYFIRDEGQKLRTDKNGEALPDRTKGVRTYLYLNGERVAVNNLYNTNHGQYYYGSDILGSVKFITGQGGQELKRIEYDVFGGIYKGNSPYGLETGYTGKPYDAVTGLSDYGFRDYSPAHARFITEDPIRDGENWFAYVGNNPVNWVDPWGLSASDGKKKEDLIKNRINDGSIPALPKEGPCYMRALQACAETYAEKNLTEKDIEGSIHDLTSGDRPAMETNFLVKDGPAVIKDALTRLGVDTENLEIRISSPGSPTYEQDKQEAIASLRHVGTISNPDTAGHWQEGDGVGNFRYDPITGISDGGRKNFPNKTRYVVIRQKE</sequence>
<keyword evidence="1" id="KW-0677">Repeat</keyword>
<dbReference type="RefSeq" id="WP_016517752.1">
    <property type="nucleotide sequence ID" value="NZ_KE332512.1"/>
</dbReference>
<dbReference type="PANTHER" id="PTHR32305:SF15">
    <property type="entry name" value="PROTEIN RHSA-RELATED"/>
    <property type="match status" value="1"/>
</dbReference>
<evidence type="ECO:0000256" key="1">
    <source>
        <dbReference type="ARBA" id="ARBA00022737"/>
    </source>
</evidence>
<evidence type="ECO:0000313" key="4">
    <source>
        <dbReference type="Proteomes" id="UP000014605"/>
    </source>
</evidence>
<dbReference type="PANTHER" id="PTHR32305">
    <property type="match status" value="1"/>
</dbReference>
<dbReference type="InterPro" id="IPR050708">
    <property type="entry name" value="T6SS_VgrG/RHS"/>
</dbReference>
<dbReference type="InterPro" id="IPR031325">
    <property type="entry name" value="RHS_repeat"/>
</dbReference>
<dbReference type="InterPro" id="IPR056823">
    <property type="entry name" value="TEN-like_YD-shell"/>
</dbReference>
<dbReference type="NCBIfam" id="TIGR03696">
    <property type="entry name" value="Rhs_assc_core"/>
    <property type="match status" value="1"/>
</dbReference>
<dbReference type="NCBIfam" id="TIGR01643">
    <property type="entry name" value="YD_repeat_2x"/>
    <property type="match status" value="2"/>
</dbReference>
<dbReference type="GeneID" id="301460323"/>
<dbReference type="Pfam" id="PF05593">
    <property type="entry name" value="RHS_repeat"/>
    <property type="match status" value="1"/>
</dbReference>
<reference evidence="3 4" key="1">
    <citation type="submission" date="2013-04" db="EMBL/GenBank/DDBJ databases">
        <title>The Genome Sequence of Treponema vincentii F0403.</title>
        <authorList>
            <consortium name="The Broad Institute Genomics Platform"/>
            <person name="Earl A."/>
            <person name="Ward D."/>
            <person name="Feldgarden M."/>
            <person name="Gevers D."/>
            <person name="Leonetti C."/>
            <person name="Izard J."/>
            <person name="Walker B."/>
            <person name="Young S."/>
            <person name="Zeng Q."/>
            <person name="Gargeya S."/>
            <person name="Fitzgerald M."/>
            <person name="Haas B."/>
            <person name="Abouelleil A."/>
            <person name="Allen A.W."/>
            <person name="Alvarado L."/>
            <person name="Arachchi H.M."/>
            <person name="Berlin A.M."/>
            <person name="Chapman S.B."/>
            <person name="Gainer-Dewar J."/>
            <person name="Goldberg J."/>
            <person name="Griggs A."/>
            <person name="Gujja S."/>
            <person name="Hansen M."/>
            <person name="Howarth C."/>
            <person name="Imamovic A."/>
            <person name="Ireland A."/>
            <person name="Larimer J."/>
            <person name="McCowan C."/>
            <person name="Murphy C."/>
            <person name="Pearson M."/>
            <person name="Poon T.W."/>
            <person name="Priest M."/>
            <person name="Roberts A."/>
            <person name="Saif S."/>
            <person name="Shea T."/>
            <person name="Sisk P."/>
            <person name="Sykes S."/>
            <person name="Wortman J."/>
            <person name="Nusbaum C."/>
            <person name="Birren B."/>
        </authorList>
    </citation>
    <scope>NUCLEOTIDE SEQUENCE [LARGE SCALE GENOMIC DNA]</scope>
    <source>
        <strain evidence="3 4">F0403</strain>
    </source>
</reference>
<name>S3MFK2_9SPIR</name>
<dbReference type="HOGENOM" id="CLU_428900_0_0_12"/>
<comment type="caution">
    <text evidence="3">The sequence shown here is derived from an EMBL/GenBank/DDBJ whole genome shotgun (WGS) entry which is preliminary data.</text>
</comment>
<protein>
    <submittedName>
        <fullName evidence="3">RHS repeat-associated core domain-containing protein</fullName>
    </submittedName>
</protein>
<dbReference type="Pfam" id="PF25023">
    <property type="entry name" value="TEN_YD-shell"/>
    <property type="match status" value="2"/>
</dbReference>
<dbReference type="InterPro" id="IPR022385">
    <property type="entry name" value="Rhs_assc_core"/>
</dbReference>
<dbReference type="EMBL" id="ATFC01000001">
    <property type="protein sequence ID" value="EPF47849.1"/>
    <property type="molecule type" value="Genomic_DNA"/>
</dbReference>
<dbReference type="AlphaFoldDB" id="S3MFK2"/>
<keyword evidence="4" id="KW-1185">Reference proteome</keyword>
<dbReference type="PATRIC" id="fig|1125702.3.peg.111"/>
<feature type="domain" description="Teneurin-like YD-shell" evidence="2">
    <location>
        <begin position="348"/>
        <end position="443"/>
    </location>
</feature>
<dbReference type="Gene3D" id="2.180.10.10">
    <property type="entry name" value="RHS repeat-associated core"/>
    <property type="match status" value="1"/>
</dbReference>
<dbReference type="InterPro" id="IPR006530">
    <property type="entry name" value="YD"/>
</dbReference>
<evidence type="ECO:0000313" key="3">
    <source>
        <dbReference type="EMBL" id="EPF47849.1"/>
    </source>
</evidence>
<dbReference type="Proteomes" id="UP000014605">
    <property type="component" value="Unassembled WGS sequence"/>
</dbReference>